<dbReference type="EMBL" id="MNAN01000028">
    <property type="protein sequence ID" value="OHU95775.1"/>
    <property type="molecule type" value="Genomic_DNA"/>
</dbReference>
<keyword evidence="2" id="KW-1185">Reference proteome</keyword>
<dbReference type="OrthoDB" id="6292651at2"/>
<accession>A0A1S1N3U1</accession>
<sequence>MLDSGKSLSEHLNEIEQAVKDGEHDIAAGLMTELDSQLRQIFDRKVEEGDPLIAELQSLQDKMQSLSKTLSDERAKTASELAKMHGNKKKIKAYKQT</sequence>
<comment type="caution">
    <text evidence="1">The sequence shown here is derived from an EMBL/GenBank/DDBJ whole genome shotgun (WGS) entry which is preliminary data.</text>
</comment>
<proteinExistence type="predicted"/>
<dbReference type="RefSeq" id="WP_070991349.1">
    <property type="nucleotide sequence ID" value="NZ_CBCSHD010000001.1"/>
</dbReference>
<dbReference type="Proteomes" id="UP000180253">
    <property type="component" value="Unassembled WGS sequence"/>
</dbReference>
<name>A0A1S1N3U1_9GAMM</name>
<protein>
    <submittedName>
        <fullName evidence="1">Uncharacterized protein</fullName>
    </submittedName>
</protein>
<gene>
    <name evidence="1" type="ORF">BIW53_08070</name>
</gene>
<organism evidence="1 2">
    <name type="scientific">Pseudoalteromonas byunsanensis</name>
    <dbReference type="NCBI Taxonomy" id="327939"/>
    <lineage>
        <taxon>Bacteria</taxon>
        <taxon>Pseudomonadati</taxon>
        <taxon>Pseudomonadota</taxon>
        <taxon>Gammaproteobacteria</taxon>
        <taxon>Alteromonadales</taxon>
        <taxon>Pseudoalteromonadaceae</taxon>
        <taxon>Pseudoalteromonas</taxon>
    </lineage>
</organism>
<dbReference type="STRING" id="327939.BIW53_08070"/>
<evidence type="ECO:0000313" key="2">
    <source>
        <dbReference type="Proteomes" id="UP000180253"/>
    </source>
</evidence>
<reference evidence="1 2" key="1">
    <citation type="submission" date="2016-10" db="EMBL/GenBank/DDBJ databases">
        <title>Pseudoalteromonas amylolytica sp. nov., isolated from the surface seawater.</title>
        <authorList>
            <person name="Wu Y.-H."/>
            <person name="Cheng H."/>
            <person name="Jin X.-B."/>
            <person name="Wang C.-S."/>
            <person name="Xu X.-W."/>
        </authorList>
    </citation>
    <scope>NUCLEOTIDE SEQUENCE [LARGE SCALE GENOMIC DNA]</scope>
    <source>
        <strain evidence="1 2">JCM 12483</strain>
    </source>
</reference>
<evidence type="ECO:0000313" key="1">
    <source>
        <dbReference type="EMBL" id="OHU95775.1"/>
    </source>
</evidence>
<dbReference type="AlphaFoldDB" id="A0A1S1N3U1"/>